<evidence type="ECO:0000313" key="3">
    <source>
        <dbReference type="Proteomes" id="UP000321287"/>
    </source>
</evidence>
<evidence type="ECO:0000313" key="2">
    <source>
        <dbReference type="EMBL" id="GEL54311.1"/>
    </source>
</evidence>
<evidence type="ECO:0000259" key="1">
    <source>
        <dbReference type="Pfam" id="PF21882"/>
    </source>
</evidence>
<dbReference type="Gene3D" id="2.60.40.3940">
    <property type="match status" value="1"/>
</dbReference>
<sequence length="608" mass="61664">MDRKIIYPGQIPMVEDQLQAARFTQIGVGRLAGALYDESGTGASGFACTPGSGLSVTISPGQIIQPGMVDASEFGVLPASASALPRQYVLTDPVNIVIPGTGATYIVYGTVSTADTANAVLPYYNSANPSQTFAGVGNNGQNQPTVRADSVTIGVATSVPSGSIPLWSIVIPSGATAITSAMISAASGAPLYPSLRGLAMRSVAPFNANLAAAFKGYPSKAIVADPTTTGVFWVSTADNNLTTPGASGASWTSLFAGLTPTPVATSGNGSLGVLSLYSANAGRMYAQTYNSDGTSSAKILAVADSTATSTTGKIGYTINGLTATPVEVSGTVSLKISNLYTAGSDGRLLADTYTSGGASITQTIALAASATKSSLGTLCFSINGVTGTGIEISGTSSLQVSRLYTAGSDSRLLADTYTSAGASVTRTIPYAASSSKSSTGVLGYTINGTVPTSLETTGTGALNVNYLYALGSTGRLWANTTNSAGTSVSKQIITSDQFTITDNGVSGYRITPDGSVEQWGIITLAASNQVTASGTITFPFNFPNRCRSICFTPLDPANSSTGCWPSAGSNGLPGKTSVTVSADTLSQGNSSQVVFNQSVRIMWEARGL</sequence>
<name>A0AAN4U394_9PROT</name>
<comment type="caution">
    <text evidence="2">The sequence shown here is derived from an EMBL/GenBank/DDBJ whole genome shotgun (WGS) entry which is preliminary data.</text>
</comment>
<feature type="domain" description="Putative tail fiber protein gp53-like C-terminal" evidence="1">
    <location>
        <begin position="512"/>
        <end position="591"/>
    </location>
</feature>
<dbReference type="KEGG" id="abg:Asbog_01572"/>
<accession>A0AAN4U394</accession>
<dbReference type="EMBL" id="BJVS01000007">
    <property type="protein sequence ID" value="GEL54311.1"/>
    <property type="molecule type" value="Genomic_DNA"/>
</dbReference>
<dbReference type="Pfam" id="PF21882">
    <property type="entry name" value="Gp53-like_C"/>
    <property type="match status" value="1"/>
</dbReference>
<gene>
    <name evidence="2" type="ORF">ABO01nite_23180</name>
</gene>
<keyword evidence="3" id="KW-1185">Reference proteome</keyword>
<organism evidence="2 3">
    <name type="scientific">Asaia bogorensis NBRC 16594</name>
    <dbReference type="NCBI Taxonomy" id="1231624"/>
    <lineage>
        <taxon>Bacteria</taxon>
        <taxon>Pseudomonadati</taxon>
        <taxon>Pseudomonadota</taxon>
        <taxon>Alphaproteobacteria</taxon>
        <taxon>Acetobacterales</taxon>
        <taxon>Acetobacteraceae</taxon>
        <taxon>Asaia</taxon>
    </lineage>
</organism>
<dbReference type="AlphaFoldDB" id="A0AAN4U394"/>
<dbReference type="Proteomes" id="UP000321287">
    <property type="component" value="Unassembled WGS sequence"/>
</dbReference>
<reference evidence="2 3" key="1">
    <citation type="submission" date="2019-07" db="EMBL/GenBank/DDBJ databases">
        <title>Whole genome shotgun sequence of Asaia bogorensis NBRC 16594.</title>
        <authorList>
            <person name="Hosoyama A."/>
            <person name="Uohara A."/>
            <person name="Ohji S."/>
            <person name="Ichikawa N."/>
        </authorList>
    </citation>
    <scope>NUCLEOTIDE SEQUENCE [LARGE SCALE GENOMIC DNA]</scope>
    <source>
        <strain evidence="2 3">NBRC 16594</strain>
    </source>
</reference>
<proteinExistence type="predicted"/>
<dbReference type="RefSeq" id="WP_062164706.1">
    <property type="nucleotide sequence ID" value="NZ_AP014690.1"/>
</dbReference>
<protein>
    <recommendedName>
        <fullName evidence="1">Putative tail fiber protein gp53-like C-terminal domain-containing protein</fullName>
    </recommendedName>
</protein>
<dbReference type="InterPro" id="IPR054075">
    <property type="entry name" value="Gp53-like_C"/>
</dbReference>
<dbReference type="GeneID" id="78226612"/>